<protein>
    <submittedName>
        <fullName evidence="1">Uncharacterized protein</fullName>
    </submittedName>
</protein>
<dbReference type="Proteomes" id="UP000032871">
    <property type="component" value="Unassembled WGS sequence"/>
</dbReference>
<dbReference type="EMBL" id="AEPS01000005">
    <property type="protein sequence ID" value="EFU67659.1"/>
    <property type="molecule type" value="Genomic_DNA"/>
</dbReference>
<gene>
    <name evidence="1" type="ORF">HMPREF9064_0978</name>
</gene>
<proteinExistence type="predicted"/>
<sequence>MEIRDLIDFTYSYLKKKNPFFYKADFFMLIKNKISCLFLEKVWRFMLE</sequence>
<evidence type="ECO:0000313" key="1">
    <source>
        <dbReference type="EMBL" id="EFU67659.1"/>
    </source>
</evidence>
<accession>E6KXU6</accession>
<comment type="caution">
    <text evidence="1">The sequence shown here is derived from an EMBL/GenBank/DDBJ whole genome shotgun (WGS) entry which is preliminary data.</text>
</comment>
<name>E6KXU6_9PAST</name>
<reference evidence="1 2" key="1">
    <citation type="submission" date="2010-12" db="EMBL/GenBank/DDBJ databases">
        <authorList>
            <person name="Muzny D."/>
            <person name="Qin X."/>
            <person name="Deng J."/>
            <person name="Jiang H."/>
            <person name="Liu Y."/>
            <person name="Qu J."/>
            <person name="Song X.-Z."/>
            <person name="Zhang L."/>
            <person name="Thornton R."/>
            <person name="Coyle M."/>
            <person name="Francisco L."/>
            <person name="Jackson L."/>
            <person name="Javaid M."/>
            <person name="Korchina V."/>
            <person name="Kovar C."/>
            <person name="Mata R."/>
            <person name="Mathew T."/>
            <person name="Ngo R."/>
            <person name="Nguyen L."/>
            <person name="Nguyen N."/>
            <person name="Okwuonu G."/>
            <person name="Ongeri F."/>
            <person name="Pham C."/>
            <person name="Simmons D."/>
            <person name="Wilczek-Boney K."/>
            <person name="Hale W."/>
            <person name="Jakkamsetti A."/>
            <person name="Pham P."/>
            <person name="Ruth R."/>
            <person name="San Lucas F."/>
            <person name="Warren J."/>
            <person name="Zhang J."/>
            <person name="Zhao Z."/>
            <person name="Zhou C."/>
            <person name="Zhu D."/>
            <person name="Lee S."/>
            <person name="Bess C."/>
            <person name="Blankenburg K."/>
            <person name="Forbes L."/>
            <person name="Fu Q."/>
            <person name="Gubbala S."/>
            <person name="Hirani K."/>
            <person name="Jayaseelan J.C."/>
            <person name="Lara F."/>
            <person name="Munidasa M."/>
            <person name="Palculict T."/>
            <person name="Patil S."/>
            <person name="Pu L.-L."/>
            <person name="Saada N."/>
            <person name="Tang L."/>
            <person name="Weissenberger G."/>
            <person name="Zhu Y."/>
            <person name="Hemphill L."/>
            <person name="Shang Y."/>
            <person name="Youmans B."/>
            <person name="Ayvaz T."/>
            <person name="Ross M."/>
            <person name="Santibanez J."/>
            <person name="Aqrawi P."/>
            <person name="Gross S."/>
            <person name="Joshi V."/>
            <person name="Fowler G."/>
            <person name="Nazareth L."/>
            <person name="Reid J."/>
            <person name="Worley K."/>
            <person name="Petrosino J."/>
            <person name="Highlander S."/>
            <person name="Gibbs R."/>
        </authorList>
    </citation>
    <scope>NUCLEOTIDE SEQUENCE [LARGE SCALE GENOMIC DNA]</scope>
    <source>
        <strain evidence="1 2">ATCC 33393</strain>
    </source>
</reference>
<keyword evidence="2" id="KW-1185">Reference proteome</keyword>
<dbReference type="HOGENOM" id="CLU_3148646_0_0_6"/>
<dbReference type="AlphaFoldDB" id="E6KXU6"/>
<organism evidence="1 2">
    <name type="scientific">Aggregatibacter segnis ATCC 33393</name>
    <dbReference type="NCBI Taxonomy" id="888057"/>
    <lineage>
        <taxon>Bacteria</taxon>
        <taxon>Pseudomonadati</taxon>
        <taxon>Pseudomonadota</taxon>
        <taxon>Gammaproteobacteria</taxon>
        <taxon>Pasteurellales</taxon>
        <taxon>Pasteurellaceae</taxon>
        <taxon>Aggregatibacter</taxon>
    </lineage>
</organism>
<evidence type="ECO:0000313" key="2">
    <source>
        <dbReference type="Proteomes" id="UP000032871"/>
    </source>
</evidence>